<name>A0ACB8C4X2_DERSI</name>
<comment type="caution">
    <text evidence="1">The sequence shown here is derived from an EMBL/GenBank/DDBJ whole genome shotgun (WGS) entry which is preliminary data.</text>
</comment>
<evidence type="ECO:0000313" key="1">
    <source>
        <dbReference type="EMBL" id="KAH7933846.1"/>
    </source>
</evidence>
<proteinExistence type="predicted"/>
<keyword evidence="2" id="KW-1185">Reference proteome</keyword>
<sequence>MEALLPSPASSEEMVSSAYYGHPLAAAWSATPLSSLPGFCSSHGSRGFNPETPSPDNSSSWESQHESDSPTRDAVRTVADLVPLKSPFVGAGITSSDVDPAAVVVSSTSTAAAGSGSCDGVKRVSSHREKPPHLVARRNARERRRVQAVNNAFCRLRKCVPVENRAKRLSKVKTLHKAIEYIYALQDLLDQADEEAGVPAVAVPNTAEVEETRKSEHPVMKQKANEPPCDQQRWINLENLFGFCHGLLCGDATLSSTLPFPRHMDAVVGVPMGCPVTPVGNSPGIVRGSPDGLPRVPLVTDYILARPIIDNLWDWAPKHYHLPVAALRTFRSRDAFKKSAIGMAHFSFRPTHRDYIKIKQCGILLHVMQKGETA</sequence>
<gene>
    <name evidence="1" type="ORF">HPB49_018060</name>
</gene>
<dbReference type="EMBL" id="CM023478">
    <property type="protein sequence ID" value="KAH7933846.1"/>
    <property type="molecule type" value="Genomic_DNA"/>
</dbReference>
<reference evidence="1" key="1">
    <citation type="submission" date="2020-05" db="EMBL/GenBank/DDBJ databases">
        <title>Large-scale comparative analyses of tick genomes elucidate their genetic diversity and vector capacities.</title>
        <authorList>
            <person name="Jia N."/>
            <person name="Wang J."/>
            <person name="Shi W."/>
            <person name="Du L."/>
            <person name="Sun Y."/>
            <person name="Zhan W."/>
            <person name="Jiang J."/>
            <person name="Wang Q."/>
            <person name="Zhang B."/>
            <person name="Ji P."/>
            <person name="Sakyi L.B."/>
            <person name="Cui X."/>
            <person name="Yuan T."/>
            <person name="Jiang B."/>
            <person name="Yang W."/>
            <person name="Lam T.T.-Y."/>
            <person name="Chang Q."/>
            <person name="Ding S."/>
            <person name="Wang X."/>
            <person name="Zhu J."/>
            <person name="Ruan X."/>
            <person name="Zhao L."/>
            <person name="Wei J."/>
            <person name="Que T."/>
            <person name="Du C."/>
            <person name="Cheng J."/>
            <person name="Dai P."/>
            <person name="Han X."/>
            <person name="Huang E."/>
            <person name="Gao Y."/>
            <person name="Liu J."/>
            <person name="Shao H."/>
            <person name="Ye R."/>
            <person name="Li L."/>
            <person name="Wei W."/>
            <person name="Wang X."/>
            <person name="Wang C."/>
            <person name="Yang T."/>
            <person name="Huo Q."/>
            <person name="Li W."/>
            <person name="Guo W."/>
            <person name="Chen H."/>
            <person name="Zhou L."/>
            <person name="Ni X."/>
            <person name="Tian J."/>
            <person name="Zhou Y."/>
            <person name="Sheng Y."/>
            <person name="Liu T."/>
            <person name="Pan Y."/>
            <person name="Xia L."/>
            <person name="Li J."/>
            <person name="Zhao F."/>
            <person name="Cao W."/>
        </authorList>
    </citation>
    <scope>NUCLEOTIDE SEQUENCE</scope>
    <source>
        <strain evidence="1">Dsil-2018</strain>
    </source>
</reference>
<organism evidence="1 2">
    <name type="scientific">Dermacentor silvarum</name>
    <name type="common">Tick</name>
    <dbReference type="NCBI Taxonomy" id="543639"/>
    <lineage>
        <taxon>Eukaryota</taxon>
        <taxon>Metazoa</taxon>
        <taxon>Ecdysozoa</taxon>
        <taxon>Arthropoda</taxon>
        <taxon>Chelicerata</taxon>
        <taxon>Arachnida</taxon>
        <taxon>Acari</taxon>
        <taxon>Parasitiformes</taxon>
        <taxon>Ixodida</taxon>
        <taxon>Ixodoidea</taxon>
        <taxon>Ixodidae</taxon>
        <taxon>Rhipicephalinae</taxon>
        <taxon>Dermacentor</taxon>
    </lineage>
</organism>
<dbReference type="Proteomes" id="UP000821865">
    <property type="component" value="Chromosome 9"/>
</dbReference>
<protein>
    <submittedName>
        <fullName evidence="1">Uncharacterized protein</fullName>
    </submittedName>
</protein>
<evidence type="ECO:0000313" key="2">
    <source>
        <dbReference type="Proteomes" id="UP000821865"/>
    </source>
</evidence>
<accession>A0ACB8C4X2</accession>